<dbReference type="AlphaFoldDB" id="A0A918APZ6"/>
<protein>
    <recommendedName>
        <fullName evidence="3">VWFA domain-containing protein</fullName>
    </recommendedName>
</protein>
<dbReference type="CDD" id="cd00198">
    <property type="entry name" value="vWFA"/>
    <property type="match status" value="1"/>
</dbReference>
<reference evidence="4" key="2">
    <citation type="submission" date="2020-09" db="EMBL/GenBank/DDBJ databases">
        <authorList>
            <person name="Sun Q."/>
            <person name="Ohkuma M."/>
        </authorList>
    </citation>
    <scope>NUCLEOTIDE SEQUENCE</scope>
    <source>
        <strain evidence="4">JCM 3313</strain>
    </source>
</reference>
<evidence type="ECO:0000256" key="1">
    <source>
        <dbReference type="SAM" id="MobiDB-lite"/>
    </source>
</evidence>
<dbReference type="InterPro" id="IPR002035">
    <property type="entry name" value="VWF_A"/>
</dbReference>
<dbReference type="SMART" id="SM00327">
    <property type="entry name" value="VWA"/>
    <property type="match status" value="1"/>
</dbReference>
<dbReference type="InterPro" id="IPR036465">
    <property type="entry name" value="vWFA_dom_sf"/>
</dbReference>
<dbReference type="Proteomes" id="UP000639606">
    <property type="component" value="Unassembled WGS sequence"/>
</dbReference>
<sequence>MPVGVAEGAAQQPGPTLPPLRVVVLVDESGSLSDADVVKEKEAARTILFSALAPGTVMSVAGFGSSNAAGQSAVDVVCPPTTLANGQGRDAVAKCVDQLARRKPEEGSGTDHAAALQQALSAVRGPGPDKKIVFLLTDGELDVADSPQWGDTPERRNAAAAAGAREVLGELEREGAQVWPLGFGEVNDAALGGFARGRSCTAAAPSPSARTVPTSAELTRAVADAISAASCVKIIPSPPQDLPAGGSAEFTVTIPAIAADASIVVYKRNPKVQVEYRAAGAARPAPEQGGGRFEFAGQSTDTESVLITDPTPGEWRVRVSSATEPAQDVFATVVYQAAVRTRLTATPPAPEAGQTVEIAMQVWARDKAVTDRQALEGLTFVTALTGSSGFPAREATLTDPDGDGTFTGQLTVPDDAEGELKFTGTVTGVGVGGDTRELFTRVHRGARPVQGQILLDEGSPRVLRGERVKGTLRLANSSGRPARLRLQIADPPEGASLTVDPAAVEAPTGAVDVPFTLAVGQEAPLGGFGVTLRLVDEADPTEPVVERLVSREVVEPPGWPERNLWWLIPAAVAVLALAALALARLRAARRGARVTGLRAQLWRDGAVRSEVEPRDARSRVFGFTVHEDFTGPQLQQAADGEPGAYRVRRDGTALLLTSPGRPPARLTPGERHPITPNLEVAIVDDFGSGSAPPSPGAQPPPVPSAHGAPSFPPPGGGARPDPLGADDRRGFPVDPNNPFA</sequence>
<comment type="caution">
    <text evidence="4">The sequence shown here is derived from an EMBL/GenBank/DDBJ whole genome shotgun (WGS) entry which is preliminary data.</text>
</comment>
<organism evidence="4 5">
    <name type="scientific">Saccharothrix coeruleofusca</name>
    <dbReference type="NCBI Taxonomy" id="33919"/>
    <lineage>
        <taxon>Bacteria</taxon>
        <taxon>Bacillati</taxon>
        <taxon>Actinomycetota</taxon>
        <taxon>Actinomycetes</taxon>
        <taxon>Pseudonocardiales</taxon>
        <taxon>Pseudonocardiaceae</taxon>
        <taxon>Saccharothrix</taxon>
    </lineage>
</organism>
<evidence type="ECO:0000313" key="5">
    <source>
        <dbReference type="Proteomes" id="UP000639606"/>
    </source>
</evidence>
<feature type="region of interest" description="Disordered" evidence="1">
    <location>
        <begin position="655"/>
        <end position="740"/>
    </location>
</feature>
<name>A0A918APZ6_9PSEU</name>
<feature type="compositionally biased region" description="Pro residues" evidence="1">
    <location>
        <begin position="692"/>
        <end position="703"/>
    </location>
</feature>
<reference evidence="4" key="1">
    <citation type="journal article" date="2014" name="Int. J. Syst. Evol. Microbiol.">
        <title>Complete genome sequence of Corynebacterium casei LMG S-19264T (=DSM 44701T), isolated from a smear-ripened cheese.</title>
        <authorList>
            <consortium name="US DOE Joint Genome Institute (JGI-PGF)"/>
            <person name="Walter F."/>
            <person name="Albersmeier A."/>
            <person name="Kalinowski J."/>
            <person name="Ruckert C."/>
        </authorList>
    </citation>
    <scope>NUCLEOTIDE SEQUENCE</scope>
    <source>
        <strain evidence="4">JCM 3313</strain>
    </source>
</reference>
<feature type="transmembrane region" description="Helical" evidence="2">
    <location>
        <begin position="564"/>
        <end position="583"/>
    </location>
</feature>
<keyword evidence="2" id="KW-1133">Transmembrane helix</keyword>
<dbReference type="Pfam" id="PF13519">
    <property type="entry name" value="VWA_2"/>
    <property type="match status" value="1"/>
</dbReference>
<dbReference type="RefSeq" id="WP_189225453.1">
    <property type="nucleotide sequence ID" value="NZ_BMRG01000010.1"/>
</dbReference>
<evidence type="ECO:0000259" key="3">
    <source>
        <dbReference type="PROSITE" id="PS50234"/>
    </source>
</evidence>
<dbReference type="SUPFAM" id="SSF53300">
    <property type="entry name" value="vWA-like"/>
    <property type="match status" value="1"/>
</dbReference>
<evidence type="ECO:0000256" key="2">
    <source>
        <dbReference type="SAM" id="Phobius"/>
    </source>
</evidence>
<gene>
    <name evidence="4" type="ORF">GCM10010185_46930</name>
</gene>
<keyword evidence="5" id="KW-1185">Reference proteome</keyword>
<dbReference type="PROSITE" id="PS50234">
    <property type="entry name" value="VWFA"/>
    <property type="match status" value="1"/>
</dbReference>
<feature type="domain" description="VWFA" evidence="3">
    <location>
        <begin position="21"/>
        <end position="226"/>
    </location>
</feature>
<keyword evidence="2" id="KW-0812">Transmembrane</keyword>
<keyword evidence="2" id="KW-0472">Membrane</keyword>
<dbReference type="EMBL" id="BMRG01000010">
    <property type="protein sequence ID" value="GGP68644.1"/>
    <property type="molecule type" value="Genomic_DNA"/>
</dbReference>
<evidence type="ECO:0000313" key="4">
    <source>
        <dbReference type="EMBL" id="GGP68644.1"/>
    </source>
</evidence>
<proteinExistence type="predicted"/>
<accession>A0A918APZ6</accession>
<dbReference type="Gene3D" id="3.40.50.410">
    <property type="entry name" value="von Willebrand factor, type A domain"/>
    <property type="match status" value="1"/>
</dbReference>